<evidence type="ECO:0000313" key="7">
    <source>
        <dbReference type="EMBL" id="UQZ87551.1"/>
    </source>
</evidence>
<gene>
    <name evidence="7" type="primary">yesO_21</name>
    <name evidence="7" type="ORF">SK3146_06853</name>
</gene>
<evidence type="ECO:0000256" key="5">
    <source>
        <dbReference type="ARBA" id="ARBA00023288"/>
    </source>
</evidence>
<evidence type="ECO:0000256" key="4">
    <source>
        <dbReference type="ARBA" id="ARBA00023139"/>
    </source>
</evidence>
<keyword evidence="3" id="KW-0472">Membrane</keyword>
<dbReference type="Proteomes" id="UP001057134">
    <property type="component" value="Chromosome"/>
</dbReference>
<sequence>MPSDEPNIFSNEKAGGDCLRSSYRLWLAPLLTLSIVSGCSSTDTSPGDKSKKEEAVQTEPATIKIAVSNNMFTEEDFAKYITEPVKKKYPYITVERINTSEKGSSITDLLSAGTTPDIVGYYPGNLSAINDLGLTYNIEDLIKKHRFDVNRIAPEVLETIKIASNQSYLVGFAAYHNPFGLFYNKDVFDRMGIPYPQDNMTWDDLRDLSIKMTKMDNGVQYRGLYADFLYRGARQLALPYVDFQTNKSLLNTDSWKELFQLWESLYDIPGMTAGDYKTLNYGKNEQAFIKGELAMLAGYSNTLNALKKAPDVRWDVVTYPSNKKAPGVAHRVDSPILAITAQSPNKDAAFQVLETMMSDEVQTDMVRNGRMTVLTSQKVKDEFGKGIPEFSEKNLIAMTKPKMAVITPIKYLNEGEVDKITSNAFQAVVNKEKDINTALREADELLNKHIEAQLNK</sequence>
<dbReference type="SUPFAM" id="SSF53850">
    <property type="entry name" value="Periplasmic binding protein-like II"/>
    <property type="match status" value="1"/>
</dbReference>
<accession>A0ABY4S1I9</accession>
<keyword evidence="8" id="KW-1185">Reference proteome</keyword>
<protein>
    <submittedName>
        <fullName evidence="7">ABC transporter substrate-binding protein YesO</fullName>
    </submittedName>
</protein>
<keyword evidence="5" id="KW-0449">Lipoprotein</keyword>
<evidence type="ECO:0000313" key="8">
    <source>
        <dbReference type="Proteomes" id="UP001057134"/>
    </source>
</evidence>
<feature type="coiled-coil region" evidence="6">
    <location>
        <begin position="428"/>
        <end position="455"/>
    </location>
</feature>
<dbReference type="InterPro" id="IPR050490">
    <property type="entry name" value="Bact_solute-bd_prot1"/>
</dbReference>
<dbReference type="Pfam" id="PF13416">
    <property type="entry name" value="SBP_bac_8"/>
    <property type="match status" value="1"/>
</dbReference>
<dbReference type="PANTHER" id="PTHR43649">
    <property type="entry name" value="ARABINOSE-BINDING PROTEIN-RELATED"/>
    <property type="match status" value="1"/>
</dbReference>
<evidence type="ECO:0000256" key="3">
    <source>
        <dbReference type="ARBA" id="ARBA00023136"/>
    </source>
</evidence>
<keyword evidence="6" id="KW-0175">Coiled coil</keyword>
<dbReference type="EMBL" id="CP027059">
    <property type="protein sequence ID" value="UQZ87551.1"/>
    <property type="molecule type" value="Genomic_DNA"/>
</dbReference>
<dbReference type="PANTHER" id="PTHR43649:SF33">
    <property type="entry name" value="POLYGALACTURONAN_RHAMNOGALACTURONAN-BINDING PROTEIN YTCQ"/>
    <property type="match status" value="1"/>
</dbReference>
<dbReference type="Gene3D" id="3.40.190.10">
    <property type="entry name" value="Periplasmic binding protein-like II"/>
    <property type="match status" value="1"/>
</dbReference>
<proteinExistence type="predicted"/>
<keyword evidence="1" id="KW-1003">Cell membrane</keyword>
<evidence type="ECO:0000256" key="6">
    <source>
        <dbReference type="SAM" id="Coils"/>
    </source>
</evidence>
<name>A0ABY4S1I9_9BACL</name>
<keyword evidence="2" id="KW-0732">Signal</keyword>
<keyword evidence="4" id="KW-0564">Palmitate</keyword>
<organism evidence="7 8">
    <name type="scientific">Paenibacillus konkukensis</name>
    <dbReference type="NCBI Taxonomy" id="2020716"/>
    <lineage>
        <taxon>Bacteria</taxon>
        <taxon>Bacillati</taxon>
        <taxon>Bacillota</taxon>
        <taxon>Bacilli</taxon>
        <taxon>Bacillales</taxon>
        <taxon>Paenibacillaceae</taxon>
        <taxon>Paenibacillus</taxon>
    </lineage>
</organism>
<reference evidence="7" key="2">
    <citation type="journal article" date="2021" name="J Anim Sci Technol">
        <title>Complete genome sequence of Paenibacillus konkukensis sp. nov. SK3146 as a potential probiotic strain.</title>
        <authorList>
            <person name="Jung H.I."/>
            <person name="Park S."/>
            <person name="Niu K.M."/>
            <person name="Lee S.W."/>
            <person name="Kothari D."/>
            <person name="Yi K.J."/>
            <person name="Kim S.K."/>
        </authorList>
    </citation>
    <scope>NUCLEOTIDE SEQUENCE</scope>
    <source>
        <strain evidence="7">SK3146</strain>
    </source>
</reference>
<dbReference type="InterPro" id="IPR006059">
    <property type="entry name" value="SBP"/>
</dbReference>
<evidence type="ECO:0000256" key="2">
    <source>
        <dbReference type="ARBA" id="ARBA00022729"/>
    </source>
</evidence>
<reference evidence="7" key="1">
    <citation type="submission" date="2018-02" db="EMBL/GenBank/DDBJ databases">
        <authorList>
            <person name="Kim S.-K."/>
            <person name="Jung H.-I."/>
            <person name="Lee S.-W."/>
        </authorList>
    </citation>
    <scope>NUCLEOTIDE SEQUENCE</scope>
    <source>
        <strain evidence="7">SK3146</strain>
    </source>
</reference>
<evidence type="ECO:0000256" key="1">
    <source>
        <dbReference type="ARBA" id="ARBA00022475"/>
    </source>
</evidence>